<dbReference type="AlphaFoldDB" id="A0A0A9HGN6"/>
<sequence length="40" mass="4879">MRLRRRQALFRWGRVLCRRWPVDVAPHGPLGCENTWPDLY</sequence>
<organism evidence="1">
    <name type="scientific">Arundo donax</name>
    <name type="common">Giant reed</name>
    <name type="synonym">Donax arundinaceus</name>
    <dbReference type="NCBI Taxonomy" id="35708"/>
    <lineage>
        <taxon>Eukaryota</taxon>
        <taxon>Viridiplantae</taxon>
        <taxon>Streptophyta</taxon>
        <taxon>Embryophyta</taxon>
        <taxon>Tracheophyta</taxon>
        <taxon>Spermatophyta</taxon>
        <taxon>Magnoliopsida</taxon>
        <taxon>Liliopsida</taxon>
        <taxon>Poales</taxon>
        <taxon>Poaceae</taxon>
        <taxon>PACMAD clade</taxon>
        <taxon>Arundinoideae</taxon>
        <taxon>Arundineae</taxon>
        <taxon>Arundo</taxon>
    </lineage>
</organism>
<accession>A0A0A9HGN6</accession>
<reference evidence="1" key="1">
    <citation type="submission" date="2014-09" db="EMBL/GenBank/DDBJ databases">
        <authorList>
            <person name="Magalhaes I.L.F."/>
            <person name="Oliveira U."/>
            <person name="Santos F.R."/>
            <person name="Vidigal T.H.D.A."/>
            <person name="Brescovit A.D."/>
            <person name="Santos A.J."/>
        </authorList>
    </citation>
    <scope>NUCLEOTIDE SEQUENCE</scope>
    <source>
        <tissue evidence="1">Shoot tissue taken approximately 20 cm above the soil surface</tissue>
    </source>
</reference>
<evidence type="ECO:0000313" key="1">
    <source>
        <dbReference type="EMBL" id="JAE36335.1"/>
    </source>
</evidence>
<protein>
    <submittedName>
        <fullName evidence="1">Uncharacterized protein</fullName>
    </submittedName>
</protein>
<reference evidence="1" key="2">
    <citation type="journal article" date="2015" name="Data Brief">
        <title>Shoot transcriptome of the giant reed, Arundo donax.</title>
        <authorList>
            <person name="Barrero R.A."/>
            <person name="Guerrero F.D."/>
            <person name="Moolhuijzen P."/>
            <person name="Goolsby J.A."/>
            <person name="Tidwell J."/>
            <person name="Bellgard S.E."/>
            <person name="Bellgard M.I."/>
        </authorList>
    </citation>
    <scope>NUCLEOTIDE SEQUENCE</scope>
    <source>
        <tissue evidence="1">Shoot tissue taken approximately 20 cm above the soil surface</tissue>
    </source>
</reference>
<proteinExistence type="predicted"/>
<name>A0A0A9HGN6_ARUDO</name>
<dbReference type="EMBL" id="GBRH01161561">
    <property type="protein sequence ID" value="JAE36335.1"/>
    <property type="molecule type" value="Transcribed_RNA"/>
</dbReference>